<keyword evidence="3" id="KW-1003">Cell membrane</keyword>
<proteinExistence type="predicted"/>
<dbReference type="PRINTS" id="PR01036">
    <property type="entry name" value="TCRTETB"/>
</dbReference>
<keyword evidence="2" id="KW-0813">Transport</keyword>
<dbReference type="PROSITE" id="PS50850">
    <property type="entry name" value="MFS"/>
    <property type="match status" value="1"/>
</dbReference>
<dbReference type="PANTHER" id="PTHR42718:SF47">
    <property type="entry name" value="METHYL VIOLOGEN RESISTANCE PROTEIN SMVA"/>
    <property type="match status" value="1"/>
</dbReference>
<dbReference type="InterPro" id="IPR011701">
    <property type="entry name" value="MFS"/>
</dbReference>
<reference evidence="10 11" key="1">
    <citation type="journal article" date="2019" name="Int. J. Syst. Evol. Microbiol.">
        <title>The Global Catalogue of Microorganisms (GCM) 10K type strain sequencing project: providing services to taxonomists for standard genome sequencing and annotation.</title>
        <authorList>
            <consortium name="The Broad Institute Genomics Platform"/>
            <consortium name="The Broad Institute Genome Sequencing Center for Infectious Disease"/>
            <person name="Wu L."/>
            <person name="Ma J."/>
        </authorList>
    </citation>
    <scope>NUCLEOTIDE SEQUENCE [LARGE SCALE GENOMIC DNA]</scope>
    <source>
        <strain evidence="10 11">JCM 15933</strain>
    </source>
</reference>
<dbReference type="CDD" id="cd17321">
    <property type="entry name" value="MFS_MMR_MDR_like"/>
    <property type="match status" value="1"/>
</dbReference>
<gene>
    <name evidence="10" type="ORF">GCM10009827_080340</name>
</gene>
<feature type="transmembrane region" description="Helical" evidence="8">
    <location>
        <begin position="306"/>
        <end position="324"/>
    </location>
</feature>
<accession>A0ABN2BUX3</accession>
<dbReference type="Proteomes" id="UP001501470">
    <property type="component" value="Unassembled WGS sequence"/>
</dbReference>
<feature type="transmembrane region" description="Helical" evidence="8">
    <location>
        <begin position="230"/>
        <end position="251"/>
    </location>
</feature>
<dbReference type="EMBL" id="BAAAQD010000020">
    <property type="protein sequence ID" value="GAA1548002.1"/>
    <property type="molecule type" value="Genomic_DNA"/>
</dbReference>
<feature type="transmembrane region" description="Helical" evidence="8">
    <location>
        <begin position="336"/>
        <end position="356"/>
    </location>
</feature>
<feature type="transmembrane region" description="Helical" evidence="8">
    <location>
        <begin position="205"/>
        <end position="224"/>
    </location>
</feature>
<feature type="transmembrane region" description="Helical" evidence="8">
    <location>
        <begin position="272"/>
        <end position="294"/>
    </location>
</feature>
<keyword evidence="5 8" id="KW-1133">Transmembrane helix</keyword>
<dbReference type="InterPro" id="IPR036259">
    <property type="entry name" value="MFS_trans_sf"/>
</dbReference>
<feature type="region of interest" description="Disordered" evidence="7">
    <location>
        <begin position="509"/>
        <end position="540"/>
    </location>
</feature>
<feature type="transmembrane region" description="Helical" evidence="8">
    <location>
        <begin position="20"/>
        <end position="41"/>
    </location>
</feature>
<evidence type="ECO:0000256" key="2">
    <source>
        <dbReference type="ARBA" id="ARBA00022448"/>
    </source>
</evidence>
<comment type="caution">
    <text evidence="10">The sequence shown here is derived from an EMBL/GenBank/DDBJ whole genome shotgun (WGS) entry which is preliminary data.</text>
</comment>
<name>A0ABN2BUX3_9ACTN</name>
<evidence type="ECO:0000256" key="6">
    <source>
        <dbReference type="ARBA" id="ARBA00023136"/>
    </source>
</evidence>
<evidence type="ECO:0000256" key="4">
    <source>
        <dbReference type="ARBA" id="ARBA00022692"/>
    </source>
</evidence>
<feature type="transmembrane region" description="Helical" evidence="8">
    <location>
        <begin position="169"/>
        <end position="193"/>
    </location>
</feature>
<feature type="transmembrane region" description="Helical" evidence="8">
    <location>
        <begin position="108"/>
        <end position="131"/>
    </location>
</feature>
<evidence type="ECO:0000256" key="1">
    <source>
        <dbReference type="ARBA" id="ARBA00004651"/>
    </source>
</evidence>
<keyword evidence="11" id="KW-1185">Reference proteome</keyword>
<feature type="domain" description="Major facilitator superfamily (MFS) profile" evidence="9">
    <location>
        <begin position="19"/>
        <end position="502"/>
    </location>
</feature>
<sequence>MATHTQGPEVKATRREWLGLAVLGFPSMLGMIDISVLFLALPNLTADLDASASQQLWIGDIYGFLSAGFLVTMGTLGDRIGRRKLLVIGATAFGLVSAVAAFATTPEMLIVCRALLGIAGATLIPSTLALITQMFKNPKEMGIAIAVWASALTLGVALGPVVGGILLQWFWWGSVFLIGPPVMLLVVATARVLLPEFKDPNAGRLDLFSVALSLLAILPVIYAFKELAANGWTAVAVVTLVGGLAFGTLFVQRQRKLADPLLDIRLFKIKAVSGALVLALLIGAVQGGAGFFLAQFLQVVEGRSPLSSGLWILVPTFALLIGIGMSQGIAQKVRPAYVVAGGAVIAAIGMTVLSQLTVAAGLAMLIVGFSIVFFGVSPVGPVVSQLVVPAAPPEKAGSASSLQTTSGDLGVAVGIATMGSIGAAVYSREMVVPPEIVGTPAGDAAAETADGALFVAQSLPGAVGDALVAAARTAFTTELNTVAAVCGVVFLGLAVLSVATLRGVPPMAGQGGGHGHGAAADTADTAEDTPAPDTEKVQPV</sequence>
<organism evidence="10 11">
    <name type="scientific">Dactylosporangium maewongense</name>
    <dbReference type="NCBI Taxonomy" id="634393"/>
    <lineage>
        <taxon>Bacteria</taxon>
        <taxon>Bacillati</taxon>
        <taxon>Actinomycetota</taxon>
        <taxon>Actinomycetes</taxon>
        <taxon>Micromonosporales</taxon>
        <taxon>Micromonosporaceae</taxon>
        <taxon>Dactylosporangium</taxon>
    </lineage>
</organism>
<dbReference type="Gene3D" id="1.20.1250.20">
    <property type="entry name" value="MFS general substrate transporter like domains"/>
    <property type="match status" value="1"/>
</dbReference>
<dbReference type="SUPFAM" id="SSF103473">
    <property type="entry name" value="MFS general substrate transporter"/>
    <property type="match status" value="1"/>
</dbReference>
<feature type="compositionally biased region" description="Low complexity" evidence="7">
    <location>
        <begin position="517"/>
        <end position="532"/>
    </location>
</feature>
<feature type="transmembrane region" description="Helical" evidence="8">
    <location>
        <begin position="85"/>
        <end position="102"/>
    </location>
</feature>
<feature type="transmembrane region" description="Helical" evidence="8">
    <location>
        <begin position="61"/>
        <end position="78"/>
    </location>
</feature>
<dbReference type="RefSeq" id="WP_344508659.1">
    <property type="nucleotide sequence ID" value="NZ_BAAAQD010000020.1"/>
</dbReference>
<evidence type="ECO:0000256" key="7">
    <source>
        <dbReference type="SAM" id="MobiDB-lite"/>
    </source>
</evidence>
<evidence type="ECO:0000313" key="10">
    <source>
        <dbReference type="EMBL" id="GAA1548002.1"/>
    </source>
</evidence>
<keyword evidence="6 8" id="KW-0472">Membrane</keyword>
<dbReference type="PANTHER" id="PTHR42718">
    <property type="entry name" value="MAJOR FACILITATOR SUPERFAMILY MULTIDRUG TRANSPORTER MFSC"/>
    <property type="match status" value="1"/>
</dbReference>
<keyword evidence="4 8" id="KW-0812">Transmembrane</keyword>
<protein>
    <submittedName>
        <fullName evidence="10">MFS transporter</fullName>
    </submittedName>
</protein>
<evidence type="ECO:0000256" key="3">
    <source>
        <dbReference type="ARBA" id="ARBA00022475"/>
    </source>
</evidence>
<evidence type="ECO:0000313" key="11">
    <source>
        <dbReference type="Proteomes" id="UP001501470"/>
    </source>
</evidence>
<dbReference type="InterPro" id="IPR020846">
    <property type="entry name" value="MFS_dom"/>
</dbReference>
<evidence type="ECO:0000256" key="5">
    <source>
        <dbReference type="ARBA" id="ARBA00022989"/>
    </source>
</evidence>
<feature type="transmembrane region" description="Helical" evidence="8">
    <location>
        <begin position="143"/>
        <end position="163"/>
    </location>
</feature>
<feature type="transmembrane region" description="Helical" evidence="8">
    <location>
        <begin position="362"/>
        <end position="388"/>
    </location>
</feature>
<feature type="transmembrane region" description="Helical" evidence="8">
    <location>
        <begin position="482"/>
        <end position="501"/>
    </location>
</feature>
<comment type="subcellular location">
    <subcellularLocation>
        <location evidence="1">Cell membrane</location>
        <topology evidence="1">Multi-pass membrane protein</topology>
    </subcellularLocation>
</comment>
<evidence type="ECO:0000256" key="8">
    <source>
        <dbReference type="SAM" id="Phobius"/>
    </source>
</evidence>
<dbReference type="Pfam" id="PF07690">
    <property type="entry name" value="MFS_1"/>
    <property type="match status" value="1"/>
</dbReference>
<evidence type="ECO:0000259" key="9">
    <source>
        <dbReference type="PROSITE" id="PS50850"/>
    </source>
</evidence>